<gene>
    <name evidence="1" type="ORF">DAPK24_030170</name>
</gene>
<protein>
    <submittedName>
        <fullName evidence="1">Uncharacterized protein</fullName>
    </submittedName>
</protein>
<evidence type="ECO:0000313" key="1">
    <source>
        <dbReference type="EMBL" id="GMM46442.1"/>
    </source>
</evidence>
<name>A0AAV5R556_PICKL</name>
<accession>A0AAV5R556</accession>
<reference evidence="1 2" key="1">
    <citation type="journal article" date="2023" name="Elife">
        <title>Identification of key yeast species and microbe-microbe interactions impacting larval growth of Drosophila in the wild.</title>
        <authorList>
            <person name="Mure A."/>
            <person name="Sugiura Y."/>
            <person name="Maeda R."/>
            <person name="Honda K."/>
            <person name="Sakurai N."/>
            <person name="Takahashi Y."/>
            <person name="Watada M."/>
            <person name="Katoh T."/>
            <person name="Gotoh A."/>
            <person name="Gotoh Y."/>
            <person name="Taniguchi I."/>
            <person name="Nakamura K."/>
            <person name="Hayashi T."/>
            <person name="Katayama T."/>
            <person name="Uemura T."/>
            <person name="Hattori Y."/>
        </authorList>
    </citation>
    <scope>NUCLEOTIDE SEQUENCE [LARGE SCALE GENOMIC DNA]</scope>
    <source>
        <strain evidence="1 2">PK-24</strain>
    </source>
</reference>
<dbReference type="Proteomes" id="UP001378960">
    <property type="component" value="Unassembled WGS sequence"/>
</dbReference>
<evidence type="ECO:0000313" key="2">
    <source>
        <dbReference type="Proteomes" id="UP001378960"/>
    </source>
</evidence>
<dbReference type="EMBL" id="BTGB01000003">
    <property type="protein sequence ID" value="GMM46442.1"/>
    <property type="molecule type" value="Genomic_DNA"/>
</dbReference>
<comment type="caution">
    <text evidence="1">The sequence shown here is derived from an EMBL/GenBank/DDBJ whole genome shotgun (WGS) entry which is preliminary data.</text>
</comment>
<organism evidence="1 2">
    <name type="scientific">Pichia kluyveri</name>
    <name type="common">Yeast</name>
    <dbReference type="NCBI Taxonomy" id="36015"/>
    <lineage>
        <taxon>Eukaryota</taxon>
        <taxon>Fungi</taxon>
        <taxon>Dikarya</taxon>
        <taxon>Ascomycota</taxon>
        <taxon>Saccharomycotina</taxon>
        <taxon>Pichiomycetes</taxon>
        <taxon>Pichiales</taxon>
        <taxon>Pichiaceae</taxon>
        <taxon>Pichia</taxon>
    </lineage>
</organism>
<keyword evidence="2" id="KW-1185">Reference proteome</keyword>
<sequence length="61" mass="6985">MTASRVKAVDVKAFSHIFPLYFLPLAEELKANHPLTPFQFLVKNMIELNAYCTYSSNDSYV</sequence>
<dbReference type="AlphaFoldDB" id="A0AAV5R556"/>
<proteinExistence type="predicted"/>